<organism evidence="1 2">
    <name type="scientific">Romanomermis culicivorax</name>
    <name type="common">Nematode worm</name>
    <dbReference type="NCBI Taxonomy" id="13658"/>
    <lineage>
        <taxon>Eukaryota</taxon>
        <taxon>Metazoa</taxon>
        <taxon>Ecdysozoa</taxon>
        <taxon>Nematoda</taxon>
        <taxon>Enoplea</taxon>
        <taxon>Dorylaimia</taxon>
        <taxon>Mermithida</taxon>
        <taxon>Mermithoidea</taxon>
        <taxon>Mermithidae</taxon>
        <taxon>Romanomermis</taxon>
    </lineage>
</organism>
<evidence type="ECO:0000313" key="1">
    <source>
        <dbReference type="Proteomes" id="UP000887565"/>
    </source>
</evidence>
<evidence type="ECO:0000313" key="2">
    <source>
        <dbReference type="WBParaSite" id="nRc.2.0.1.t41165-RA"/>
    </source>
</evidence>
<proteinExistence type="predicted"/>
<dbReference type="AlphaFoldDB" id="A0A915KSS3"/>
<keyword evidence="1" id="KW-1185">Reference proteome</keyword>
<dbReference type="Proteomes" id="UP000887565">
    <property type="component" value="Unplaced"/>
</dbReference>
<accession>A0A915KSS3</accession>
<sequence>MQDRDDWYIHKMIKGTFIQMVSSETIDSYNQQYGQQWGTEAVAQYINKLLLNQDLSPSLRANIIFNMFSFVHQMDWIYNYNNEQTQELIKKLVDEEFEEPLEILVTDDEISFYYGNTEA</sequence>
<protein>
    <submittedName>
        <fullName evidence="2">Uncharacterized protein</fullName>
    </submittedName>
</protein>
<name>A0A915KSS3_ROMCU</name>
<reference evidence="2" key="1">
    <citation type="submission" date="2022-11" db="UniProtKB">
        <authorList>
            <consortium name="WormBaseParasite"/>
        </authorList>
    </citation>
    <scope>IDENTIFICATION</scope>
</reference>
<dbReference type="WBParaSite" id="nRc.2.0.1.t41165-RA">
    <property type="protein sequence ID" value="nRc.2.0.1.t41165-RA"/>
    <property type="gene ID" value="nRc.2.0.1.g41165"/>
</dbReference>